<name>A0A7U2HY36_PHANO</name>
<sequence length="179" mass="20097">MPRLIGDVFDWDAEPDYEYISPEFANDCTRLPVDTPADRAHLIHMDSYNLAEAEEDNGDTRYDVKLWDAVCTMLFKVSTAVLDQFLDSQTFQLVLELDCSTEPKLIISRQGRQVMRRLATTSSTSMRIFSSLTPLSAPKSTTTVHGSSFLPRGASTPKTIWRTPGTKPTCVIPCEIARF</sequence>
<proteinExistence type="predicted"/>
<gene>
    <name evidence="1" type="ORF">JI435_080410</name>
</gene>
<evidence type="ECO:0000313" key="2">
    <source>
        <dbReference type="Proteomes" id="UP000663193"/>
    </source>
</evidence>
<dbReference type="Proteomes" id="UP000663193">
    <property type="component" value="Chromosome 2"/>
</dbReference>
<organism evidence="1 2">
    <name type="scientific">Phaeosphaeria nodorum (strain SN15 / ATCC MYA-4574 / FGSC 10173)</name>
    <name type="common">Glume blotch fungus</name>
    <name type="synonym">Parastagonospora nodorum</name>
    <dbReference type="NCBI Taxonomy" id="321614"/>
    <lineage>
        <taxon>Eukaryota</taxon>
        <taxon>Fungi</taxon>
        <taxon>Dikarya</taxon>
        <taxon>Ascomycota</taxon>
        <taxon>Pezizomycotina</taxon>
        <taxon>Dothideomycetes</taxon>
        <taxon>Pleosporomycetidae</taxon>
        <taxon>Pleosporales</taxon>
        <taxon>Pleosporineae</taxon>
        <taxon>Phaeosphaeriaceae</taxon>
        <taxon>Parastagonospora</taxon>
    </lineage>
</organism>
<keyword evidence="2" id="KW-1185">Reference proteome</keyword>
<dbReference type="VEuPathDB" id="FungiDB:JI435_080410"/>
<accession>A0A7U2HY36</accession>
<reference evidence="2" key="1">
    <citation type="journal article" date="2021" name="BMC Genomics">
        <title>Chromosome-level genome assembly and manually-curated proteome of model necrotroph Parastagonospora nodorum Sn15 reveals a genome-wide trove of candidate effector homologs, and redundancy of virulence-related functions within an accessory chromosome.</title>
        <authorList>
            <person name="Bertazzoni S."/>
            <person name="Jones D.A.B."/>
            <person name="Phan H.T."/>
            <person name="Tan K.-C."/>
            <person name="Hane J.K."/>
        </authorList>
    </citation>
    <scope>NUCLEOTIDE SEQUENCE [LARGE SCALE GENOMIC DNA]</scope>
    <source>
        <strain evidence="2">SN15 / ATCC MYA-4574 / FGSC 10173)</strain>
    </source>
</reference>
<dbReference type="EMBL" id="CP069024">
    <property type="protein sequence ID" value="QRC92911.1"/>
    <property type="molecule type" value="Genomic_DNA"/>
</dbReference>
<protein>
    <submittedName>
        <fullName evidence="1">Uncharacterized protein</fullName>
    </submittedName>
</protein>
<dbReference type="AlphaFoldDB" id="A0A7U2HY36"/>
<evidence type="ECO:0000313" key="1">
    <source>
        <dbReference type="EMBL" id="QRC92911.1"/>
    </source>
</evidence>